<organism evidence="12 13">
    <name type="scientific">Mycobacterium nebraskense</name>
    <dbReference type="NCBI Taxonomy" id="244292"/>
    <lineage>
        <taxon>Bacteria</taxon>
        <taxon>Bacillati</taxon>
        <taxon>Actinomycetota</taxon>
        <taxon>Actinomycetes</taxon>
        <taxon>Mycobacteriales</taxon>
        <taxon>Mycobacteriaceae</taxon>
        <taxon>Mycobacterium</taxon>
    </lineage>
</organism>
<comment type="pathway">
    <text evidence="1">Amino-acid biosynthesis; L-asparagine biosynthesis; L-asparagine from L-aspartate (L-Gln route): step 1/1.</text>
</comment>
<dbReference type="Gene3D" id="3.40.50.620">
    <property type="entry name" value="HUPs"/>
    <property type="match status" value="1"/>
</dbReference>
<evidence type="ECO:0000256" key="8">
    <source>
        <dbReference type="ARBA" id="ARBA00048741"/>
    </source>
</evidence>
<keyword evidence="7 9" id="KW-0315">Glutamine amidotransferase</keyword>
<dbReference type="RefSeq" id="WP_046182111.1">
    <property type="nucleotide sequence ID" value="NZ_JACKSS010000100.1"/>
</dbReference>
<dbReference type="GO" id="GO:0004066">
    <property type="term" value="F:asparagine synthase (glutamine-hydrolyzing) activity"/>
    <property type="evidence" value="ECO:0007669"/>
    <property type="project" value="UniProtKB-EC"/>
</dbReference>
<feature type="domain" description="Glutamine amidotransferase type-2" evidence="11">
    <location>
        <begin position="2"/>
        <end position="214"/>
    </location>
</feature>
<evidence type="ECO:0000256" key="2">
    <source>
        <dbReference type="ARBA" id="ARBA00005752"/>
    </source>
</evidence>
<dbReference type="AlphaFoldDB" id="A0A1X1ZRK8"/>
<dbReference type="GO" id="GO:0005524">
    <property type="term" value="F:ATP binding"/>
    <property type="evidence" value="ECO:0007669"/>
    <property type="project" value="UniProtKB-KW"/>
</dbReference>
<dbReference type="EMBL" id="LQPH01000099">
    <property type="protein sequence ID" value="ORW26006.1"/>
    <property type="molecule type" value="Genomic_DNA"/>
</dbReference>
<proteinExistence type="inferred from homology"/>
<dbReference type="CDD" id="cd01991">
    <property type="entry name" value="Asn_synthase_B_C"/>
    <property type="match status" value="1"/>
</dbReference>
<dbReference type="EC" id="6.3.5.4" evidence="3"/>
<dbReference type="PROSITE" id="PS51278">
    <property type="entry name" value="GATASE_TYPE_2"/>
    <property type="match status" value="1"/>
</dbReference>
<keyword evidence="13" id="KW-1185">Reference proteome</keyword>
<evidence type="ECO:0000256" key="7">
    <source>
        <dbReference type="ARBA" id="ARBA00022962"/>
    </source>
</evidence>
<gene>
    <name evidence="12" type="ORF">AWC17_30965</name>
</gene>
<evidence type="ECO:0000256" key="6">
    <source>
        <dbReference type="ARBA" id="ARBA00022888"/>
    </source>
</evidence>
<dbReference type="OrthoDB" id="9763290at2"/>
<dbReference type="SUPFAM" id="SSF52402">
    <property type="entry name" value="Adenine nucleotide alpha hydrolases-like"/>
    <property type="match status" value="1"/>
</dbReference>
<dbReference type="InterPro" id="IPR017535">
    <property type="entry name" value="Asparagine_synth"/>
</dbReference>
<dbReference type="InterPro" id="IPR006426">
    <property type="entry name" value="Asn_synth_AEB"/>
</dbReference>
<dbReference type="PANTHER" id="PTHR43284">
    <property type="entry name" value="ASPARAGINE SYNTHETASE (GLUTAMINE-HYDROLYZING)"/>
    <property type="match status" value="1"/>
</dbReference>
<dbReference type="Pfam" id="PF00733">
    <property type="entry name" value="Asn_synthase"/>
    <property type="match status" value="1"/>
</dbReference>
<dbReference type="InterPro" id="IPR001962">
    <property type="entry name" value="Asn_synthase"/>
</dbReference>
<comment type="similarity">
    <text evidence="2">Belongs to the asparagine synthetase family.</text>
</comment>
<dbReference type="InterPro" id="IPR029055">
    <property type="entry name" value="Ntn_hydrolases_N"/>
</dbReference>
<evidence type="ECO:0000256" key="10">
    <source>
        <dbReference type="PIRSR" id="PIRSR001589-2"/>
    </source>
</evidence>
<keyword evidence="9" id="KW-0028">Amino-acid biosynthesis</keyword>
<dbReference type="PANTHER" id="PTHR43284:SF1">
    <property type="entry name" value="ASPARAGINE SYNTHETASE"/>
    <property type="match status" value="1"/>
</dbReference>
<keyword evidence="4 10" id="KW-0547">Nucleotide-binding</keyword>
<dbReference type="GO" id="GO:0005829">
    <property type="term" value="C:cytosol"/>
    <property type="evidence" value="ECO:0007669"/>
    <property type="project" value="TreeGrafter"/>
</dbReference>
<feature type="binding site" evidence="10">
    <location>
        <position position="293"/>
    </location>
    <ligand>
        <name>ATP</name>
        <dbReference type="ChEBI" id="CHEBI:30616"/>
    </ligand>
</feature>
<dbReference type="Pfam" id="PF13537">
    <property type="entry name" value="GATase_7"/>
    <property type="match status" value="1"/>
</dbReference>
<dbReference type="Gene3D" id="3.60.20.10">
    <property type="entry name" value="Glutamine Phosphoribosylpyrophosphate, subunit 1, domain 1"/>
    <property type="match status" value="1"/>
</dbReference>
<protein>
    <recommendedName>
        <fullName evidence="3">asparagine synthase (glutamine-hydrolyzing)</fullName>
        <ecNumber evidence="3">6.3.5.4</ecNumber>
    </recommendedName>
</protein>
<dbReference type="STRING" id="244292.ABW17_11915"/>
<reference evidence="12 13" key="1">
    <citation type="submission" date="2016-01" db="EMBL/GenBank/DDBJ databases">
        <title>The new phylogeny of the genus Mycobacterium.</title>
        <authorList>
            <person name="Tarcisio F."/>
            <person name="Conor M."/>
            <person name="Antonella G."/>
            <person name="Elisabetta G."/>
            <person name="Giulia F.S."/>
            <person name="Sara T."/>
            <person name="Anna F."/>
            <person name="Clotilde B."/>
            <person name="Roberto B."/>
            <person name="Veronica D.S."/>
            <person name="Fabio R."/>
            <person name="Monica P."/>
            <person name="Olivier J."/>
            <person name="Enrico T."/>
            <person name="Nicola S."/>
        </authorList>
    </citation>
    <scope>NUCLEOTIDE SEQUENCE [LARGE SCALE GENOMIC DNA]</scope>
    <source>
        <strain evidence="12 13">DSM 44803</strain>
    </source>
</reference>
<evidence type="ECO:0000256" key="3">
    <source>
        <dbReference type="ARBA" id="ARBA00012737"/>
    </source>
</evidence>
<evidence type="ECO:0000313" key="12">
    <source>
        <dbReference type="EMBL" id="ORW26006.1"/>
    </source>
</evidence>
<dbReference type="Proteomes" id="UP000193781">
    <property type="component" value="Unassembled WGS sequence"/>
</dbReference>
<dbReference type="InterPro" id="IPR033738">
    <property type="entry name" value="AsnB_N"/>
</dbReference>
<evidence type="ECO:0000256" key="1">
    <source>
        <dbReference type="ARBA" id="ARBA00005187"/>
    </source>
</evidence>
<dbReference type="NCBIfam" id="TIGR01536">
    <property type="entry name" value="asn_synth_AEB"/>
    <property type="match status" value="1"/>
</dbReference>
<dbReference type="SUPFAM" id="SSF56235">
    <property type="entry name" value="N-terminal nucleophile aminohydrolases (Ntn hydrolases)"/>
    <property type="match status" value="1"/>
</dbReference>
<feature type="active site" description="For GATase activity" evidence="9">
    <location>
        <position position="2"/>
    </location>
</feature>
<evidence type="ECO:0000259" key="11">
    <source>
        <dbReference type="PROSITE" id="PS51278"/>
    </source>
</evidence>
<accession>A0A1X1ZRK8</accession>
<dbReference type="InterPro" id="IPR017932">
    <property type="entry name" value="GATase_2_dom"/>
</dbReference>
<feature type="binding site" evidence="10">
    <location>
        <begin position="369"/>
        <end position="370"/>
    </location>
    <ligand>
        <name>ATP</name>
        <dbReference type="ChEBI" id="CHEBI:30616"/>
    </ligand>
</feature>
<evidence type="ECO:0000256" key="4">
    <source>
        <dbReference type="ARBA" id="ARBA00022741"/>
    </source>
</evidence>
<comment type="catalytic activity">
    <reaction evidence="8">
        <text>L-aspartate + L-glutamine + ATP + H2O = L-asparagine + L-glutamate + AMP + diphosphate + H(+)</text>
        <dbReference type="Rhea" id="RHEA:12228"/>
        <dbReference type="ChEBI" id="CHEBI:15377"/>
        <dbReference type="ChEBI" id="CHEBI:15378"/>
        <dbReference type="ChEBI" id="CHEBI:29985"/>
        <dbReference type="ChEBI" id="CHEBI:29991"/>
        <dbReference type="ChEBI" id="CHEBI:30616"/>
        <dbReference type="ChEBI" id="CHEBI:33019"/>
        <dbReference type="ChEBI" id="CHEBI:58048"/>
        <dbReference type="ChEBI" id="CHEBI:58359"/>
        <dbReference type="ChEBI" id="CHEBI:456215"/>
        <dbReference type="EC" id="6.3.5.4"/>
    </reaction>
</comment>
<evidence type="ECO:0000313" key="13">
    <source>
        <dbReference type="Proteomes" id="UP000193781"/>
    </source>
</evidence>
<dbReference type="NCBIfam" id="TIGR03104">
    <property type="entry name" value="trio_amidotrans"/>
    <property type="match status" value="1"/>
</dbReference>
<name>A0A1X1ZRK8_9MYCO</name>
<keyword evidence="5 10" id="KW-0067">ATP-binding</keyword>
<dbReference type="PIRSF" id="PIRSF001589">
    <property type="entry name" value="Asn_synthetase_glu-h"/>
    <property type="match status" value="1"/>
</dbReference>
<dbReference type="InterPro" id="IPR014729">
    <property type="entry name" value="Rossmann-like_a/b/a_fold"/>
</dbReference>
<sequence length="601" mass="65637">MCGVTGEVRLDGRVPDVAAVSAMAAVMTPRGPDASGAWSQGRVALGHRRLKIIDLSEAGAQPMVDSELGLAIAFNGCIYNYKELRRELSGHGYRFFSHSDTEVLLKAYRHWGDDFVSHLHGMFAFAIVERDSGRVLLGRDRLGIKPLYLTEDGHRIRFASTLPALLAGGGVDTRIDPVALHHYMTFHSVVPPPLTILRGVRKVPPASLVAIEPDGRRTTTTYWTPDFTRHDDRARWSETDWEDAVLDALRIAVKRRLVADVPVGCLLSGGVDSSLIVGLLAEAGQHGLMTFSIGFESAGGVEGDEFRWSDIIAERFETAHHQIRIGTDRMLPALDGAIGAMSEPMVSHDCVAFYLLSQEVSRHVKVVQSGQGADEVFAGYHWYPPMGSPAAASLAGSVAEYRGAFFDRDSAEMAGLLGLGIMAPGDPSERFVTEHFARAGAETGVDRALRLDTTVMLVDDPVKRVDNMTMAWGLEGRVPFLDHELVELAATCPPELKIAHEGKGVLKQAARRVIPSEVIDRPKGYFPVPALTHLEGPYLDMVRDALYAPVAKERGLFRTEAVDALLADPNSKLTPLRGNELWQIALLELWLQRHGITGPVA</sequence>
<dbReference type="CDD" id="cd00712">
    <property type="entry name" value="AsnB"/>
    <property type="match status" value="1"/>
</dbReference>
<comment type="caution">
    <text evidence="12">The sequence shown here is derived from an EMBL/GenBank/DDBJ whole genome shotgun (WGS) entry which is preliminary data.</text>
</comment>
<keyword evidence="6 9" id="KW-0061">Asparagine biosynthesis</keyword>
<feature type="binding site" evidence="10">
    <location>
        <position position="100"/>
    </location>
    <ligand>
        <name>L-glutamine</name>
        <dbReference type="ChEBI" id="CHEBI:58359"/>
    </ligand>
</feature>
<evidence type="ECO:0000256" key="9">
    <source>
        <dbReference type="PIRSR" id="PIRSR001589-1"/>
    </source>
</evidence>
<feature type="binding site" evidence="10">
    <location>
        <position position="266"/>
    </location>
    <ligand>
        <name>ATP</name>
        <dbReference type="ChEBI" id="CHEBI:30616"/>
    </ligand>
</feature>
<evidence type="ECO:0000256" key="5">
    <source>
        <dbReference type="ARBA" id="ARBA00022840"/>
    </source>
</evidence>
<dbReference type="GO" id="GO:0006529">
    <property type="term" value="P:asparagine biosynthetic process"/>
    <property type="evidence" value="ECO:0007669"/>
    <property type="project" value="UniProtKB-KW"/>
</dbReference>
<dbReference type="InterPro" id="IPR051786">
    <property type="entry name" value="ASN_synthetase/amidase"/>
</dbReference>